<comment type="caution">
    <text evidence="6">The sequence shown here is derived from an EMBL/GenBank/DDBJ whole genome shotgun (WGS) entry which is preliminary data.</text>
</comment>
<dbReference type="Pfam" id="PF00107">
    <property type="entry name" value="ADH_zinc_N"/>
    <property type="match status" value="1"/>
</dbReference>
<evidence type="ECO:0000313" key="6">
    <source>
        <dbReference type="EMBL" id="KGQ22104.1"/>
    </source>
</evidence>
<comment type="cofactor">
    <cofactor evidence="4">
        <name>Zn(2+)</name>
        <dbReference type="ChEBI" id="CHEBI:29105"/>
    </cofactor>
</comment>
<evidence type="ECO:0000313" key="7">
    <source>
        <dbReference type="Proteomes" id="UP000030364"/>
    </source>
</evidence>
<evidence type="ECO:0000256" key="3">
    <source>
        <dbReference type="ARBA" id="ARBA00023002"/>
    </source>
</evidence>
<dbReference type="AlphaFoldDB" id="A0A0A2XA88"/>
<dbReference type="Proteomes" id="UP000030364">
    <property type="component" value="Unassembled WGS sequence"/>
</dbReference>
<dbReference type="SUPFAM" id="SSF50129">
    <property type="entry name" value="GroES-like"/>
    <property type="match status" value="1"/>
</dbReference>
<evidence type="ECO:0000256" key="4">
    <source>
        <dbReference type="RuleBase" id="RU361277"/>
    </source>
</evidence>
<evidence type="ECO:0000256" key="2">
    <source>
        <dbReference type="ARBA" id="ARBA00022833"/>
    </source>
</evidence>
<dbReference type="Gene3D" id="3.40.50.720">
    <property type="entry name" value="NAD(P)-binding Rossmann-like Domain"/>
    <property type="match status" value="1"/>
</dbReference>
<dbReference type="RefSeq" id="WP_038063787.1">
    <property type="nucleotide sequence ID" value="NZ_JPSL02000040.1"/>
</dbReference>
<name>A0A0A2XA88_THEFI</name>
<dbReference type="GO" id="GO:0008270">
    <property type="term" value="F:zinc ion binding"/>
    <property type="evidence" value="ECO:0007669"/>
    <property type="project" value="InterPro"/>
</dbReference>
<dbReference type="NCBIfam" id="NF003808">
    <property type="entry name" value="PRK05396.1"/>
    <property type="match status" value="1"/>
</dbReference>
<keyword evidence="2 4" id="KW-0862">Zinc</keyword>
<dbReference type="Gene3D" id="3.90.180.10">
    <property type="entry name" value="Medium-chain alcohol dehydrogenases, catalytic domain"/>
    <property type="match status" value="1"/>
</dbReference>
<dbReference type="SUPFAM" id="SSF51735">
    <property type="entry name" value="NAD(P)-binding Rossmann-fold domains"/>
    <property type="match status" value="1"/>
</dbReference>
<dbReference type="PANTHER" id="PTHR43401">
    <property type="entry name" value="L-THREONINE 3-DEHYDROGENASE"/>
    <property type="match status" value="1"/>
</dbReference>
<evidence type="ECO:0000259" key="5">
    <source>
        <dbReference type="SMART" id="SM00829"/>
    </source>
</evidence>
<sequence>MRALAKTERASGLSLVEVPKPTPGPGEVLVRVEAASICGTDLHIYKWDAWAQGRIRPPLITGHEFSGVVEAVGPGVRRPQVGDHVSLESHVVCHTCPACRVGNAHVCLNTEILGVDRDGGFAEYVVVPAENAWVNPKELPFEVGAILEPFGNAVHTVFAGSGVSGRSVLITGAGPIGLMATLVARASGAGPILVTDVNPYRLDFARRLGADRVINPLEEDPVAVAREMTGGGVEVLLEFSGNERAIHQGLSALLPGGEARILGIPSDPIRFDLAGELVMRGVTLFGIAGRRLWRTWIEGTALVYSGRVDLTPLITHRLPMSRYQEAFELLASGRAVKVILDPKA</sequence>
<dbReference type="Pfam" id="PF08240">
    <property type="entry name" value="ADH_N"/>
    <property type="match status" value="1"/>
</dbReference>
<dbReference type="PATRIC" id="fig|276.5.peg.1090"/>
<dbReference type="InterPro" id="IPR013149">
    <property type="entry name" value="ADH-like_C"/>
</dbReference>
<dbReference type="STRING" id="276.THFILI_10430"/>
<dbReference type="PROSITE" id="PS00059">
    <property type="entry name" value="ADH_ZINC"/>
    <property type="match status" value="1"/>
</dbReference>
<dbReference type="InterPro" id="IPR020843">
    <property type="entry name" value="ER"/>
</dbReference>
<dbReference type="OrthoDB" id="9792162at2"/>
<dbReference type="InterPro" id="IPR013154">
    <property type="entry name" value="ADH-like_N"/>
</dbReference>
<dbReference type="InterPro" id="IPR002328">
    <property type="entry name" value="ADH_Zn_CS"/>
</dbReference>
<proteinExistence type="inferred from homology"/>
<gene>
    <name evidence="6" type="primary">tdh</name>
    <name evidence="6" type="ORF">THFILI_10430</name>
</gene>
<feature type="domain" description="Enoyl reductase (ER)" evidence="5">
    <location>
        <begin position="9"/>
        <end position="340"/>
    </location>
</feature>
<dbReference type="CDD" id="cd05281">
    <property type="entry name" value="TDH"/>
    <property type="match status" value="1"/>
</dbReference>
<dbReference type="PANTHER" id="PTHR43401:SF2">
    <property type="entry name" value="L-THREONINE 3-DEHYDROGENASE"/>
    <property type="match status" value="1"/>
</dbReference>
<dbReference type="SMART" id="SM00829">
    <property type="entry name" value="PKS_ER"/>
    <property type="match status" value="1"/>
</dbReference>
<dbReference type="InterPro" id="IPR036291">
    <property type="entry name" value="NAD(P)-bd_dom_sf"/>
</dbReference>
<dbReference type="GO" id="GO:0008743">
    <property type="term" value="F:L-threonine 3-dehydrogenase activity"/>
    <property type="evidence" value="ECO:0007669"/>
    <property type="project" value="UniProtKB-EC"/>
</dbReference>
<keyword evidence="1 4" id="KW-0479">Metal-binding</keyword>
<dbReference type="InterPro" id="IPR050129">
    <property type="entry name" value="Zn_alcohol_dh"/>
</dbReference>
<organism evidence="6 7">
    <name type="scientific">Thermus filiformis</name>
    <dbReference type="NCBI Taxonomy" id="276"/>
    <lineage>
        <taxon>Bacteria</taxon>
        <taxon>Thermotogati</taxon>
        <taxon>Deinococcota</taxon>
        <taxon>Deinococci</taxon>
        <taxon>Thermales</taxon>
        <taxon>Thermaceae</taxon>
        <taxon>Thermus</taxon>
    </lineage>
</organism>
<dbReference type="EC" id="1.1.1.103" evidence="6"/>
<comment type="similarity">
    <text evidence="4">Belongs to the zinc-containing alcohol dehydrogenase family.</text>
</comment>
<dbReference type="InterPro" id="IPR011032">
    <property type="entry name" value="GroES-like_sf"/>
</dbReference>
<keyword evidence="3 6" id="KW-0560">Oxidoreductase</keyword>
<accession>A0A0A2XA88</accession>
<dbReference type="EMBL" id="JPSL02000040">
    <property type="protein sequence ID" value="KGQ22104.1"/>
    <property type="molecule type" value="Genomic_DNA"/>
</dbReference>
<reference evidence="6 7" key="1">
    <citation type="journal article" date="2015" name="Genome Announc.">
        <title>Draft Genome Sequence of the Thermophile Thermus filiformis ATCC 43280, Producer of Carotenoid-(Di)glucoside-Branched Fatty Acid (Di)esters and Source of Hyperthermostable Enzymes of Biotechnological Interest.</title>
        <authorList>
            <person name="Mandelli F."/>
            <person name="Oliveira Ramires B."/>
            <person name="Couger M.B."/>
            <person name="Paixao D.A."/>
            <person name="Camilo C.M."/>
            <person name="Polikarpov I."/>
            <person name="Prade R."/>
            <person name="Riano-Pachon D.M."/>
            <person name="Squina F.M."/>
        </authorList>
    </citation>
    <scope>NUCLEOTIDE SEQUENCE [LARGE SCALE GENOMIC DNA]</scope>
    <source>
        <strain evidence="6 7">ATCC 43280</strain>
    </source>
</reference>
<keyword evidence="7" id="KW-1185">Reference proteome</keyword>
<protein>
    <submittedName>
        <fullName evidence="6">L-threonine 3-dehydrogenase</fullName>
        <ecNumber evidence="6">1.1.1.103</ecNumber>
    </submittedName>
</protein>
<evidence type="ECO:0000256" key="1">
    <source>
        <dbReference type="ARBA" id="ARBA00022723"/>
    </source>
</evidence>